<accession>A0A1V1NXT1</accession>
<name>A0A1V1NXT1_9BACT</name>
<dbReference type="SUPFAM" id="SSF90123">
    <property type="entry name" value="ABC transporter transmembrane region"/>
    <property type="match status" value="1"/>
</dbReference>
<dbReference type="GO" id="GO:0140359">
    <property type="term" value="F:ABC-type transporter activity"/>
    <property type="evidence" value="ECO:0007669"/>
    <property type="project" value="InterPro"/>
</dbReference>
<dbReference type="InterPro" id="IPR011527">
    <property type="entry name" value="ABC1_TM_dom"/>
</dbReference>
<keyword evidence="4 5" id="KW-0472">Membrane</keyword>
<protein>
    <recommendedName>
        <fullName evidence="6">ABC transmembrane type-1 domain-containing protein</fullName>
    </recommendedName>
</protein>
<evidence type="ECO:0000256" key="5">
    <source>
        <dbReference type="SAM" id="Phobius"/>
    </source>
</evidence>
<dbReference type="Proteomes" id="UP000189670">
    <property type="component" value="Unassembled WGS sequence"/>
</dbReference>
<reference evidence="8" key="1">
    <citation type="submission" date="2012-11" db="EMBL/GenBank/DDBJ databases">
        <authorList>
            <person name="Lucero-Rivera Y.E."/>
            <person name="Tovar-Ramirez D."/>
        </authorList>
    </citation>
    <scope>NUCLEOTIDE SEQUENCE [LARGE SCALE GENOMIC DNA]</scope>
    <source>
        <strain evidence="8">Araruama</strain>
    </source>
</reference>
<keyword evidence="2 5" id="KW-0812">Transmembrane</keyword>
<evidence type="ECO:0000256" key="4">
    <source>
        <dbReference type="ARBA" id="ARBA00023136"/>
    </source>
</evidence>
<feature type="domain" description="ABC transmembrane type-1" evidence="6">
    <location>
        <begin position="22"/>
        <end position="162"/>
    </location>
</feature>
<dbReference type="Gene3D" id="1.20.1560.10">
    <property type="entry name" value="ABC transporter type 1, transmembrane domain"/>
    <property type="match status" value="1"/>
</dbReference>
<evidence type="ECO:0000256" key="3">
    <source>
        <dbReference type="ARBA" id="ARBA00022989"/>
    </source>
</evidence>
<feature type="transmembrane region" description="Helical" evidence="5">
    <location>
        <begin position="130"/>
        <end position="149"/>
    </location>
</feature>
<comment type="caution">
    <text evidence="7">The sequence shown here is derived from an EMBL/GenBank/DDBJ whole genome shotgun (WGS) entry which is preliminary data.</text>
</comment>
<proteinExistence type="predicted"/>
<dbReference type="InterPro" id="IPR036640">
    <property type="entry name" value="ABC1_TM_sf"/>
</dbReference>
<evidence type="ECO:0000256" key="2">
    <source>
        <dbReference type="ARBA" id="ARBA00022692"/>
    </source>
</evidence>
<organism evidence="7 8">
    <name type="scientific">Candidatus Magnetoglobus multicellularis str. Araruama</name>
    <dbReference type="NCBI Taxonomy" id="890399"/>
    <lineage>
        <taxon>Bacteria</taxon>
        <taxon>Pseudomonadati</taxon>
        <taxon>Thermodesulfobacteriota</taxon>
        <taxon>Desulfobacteria</taxon>
        <taxon>Desulfobacterales</taxon>
        <taxon>Desulfobacteraceae</taxon>
        <taxon>Candidatus Magnetoglobus</taxon>
    </lineage>
</organism>
<gene>
    <name evidence="7" type="ORF">OMM_05143</name>
</gene>
<evidence type="ECO:0000256" key="1">
    <source>
        <dbReference type="ARBA" id="ARBA00004651"/>
    </source>
</evidence>
<keyword evidence="3 5" id="KW-1133">Transmembrane helix</keyword>
<sequence>MEGRIKFRELIQSKSDTQIIKLIFVLFACTFFELLLIVIIVSGADCAHHNTSLSIFTIYSTAYILFLITSLQTKHMVIKYTEEVVSNIRQKIIKKVRKVDTVEYEKLNLSEIYNVITIDTQNVADIVDSLWYLFNSIILSLFILLYVSYYSQMTFMYVILFC</sequence>
<evidence type="ECO:0000313" key="8">
    <source>
        <dbReference type="Proteomes" id="UP000189670"/>
    </source>
</evidence>
<dbReference type="EMBL" id="ATBP01001389">
    <property type="protein sequence ID" value="ETR67422.1"/>
    <property type="molecule type" value="Genomic_DNA"/>
</dbReference>
<dbReference type="PROSITE" id="PS50929">
    <property type="entry name" value="ABC_TM1F"/>
    <property type="match status" value="1"/>
</dbReference>
<evidence type="ECO:0000259" key="6">
    <source>
        <dbReference type="PROSITE" id="PS50929"/>
    </source>
</evidence>
<dbReference type="GO" id="GO:0005524">
    <property type="term" value="F:ATP binding"/>
    <property type="evidence" value="ECO:0007669"/>
    <property type="project" value="InterPro"/>
</dbReference>
<feature type="transmembrane region" description="Helical" evidence="5">
    <location>
        <begin position="20"/>
        <end position="41"/>
    </location>
</feature>
<evidence type="ECO:0000313" key="7">
    <source>
        <dbReference type="EMBL" id="ETR67422.1"/>
    </source>
</evidence>
<dbReference type="AlphaFoldDB" id="A0A1V1NXT1"/>
<comment type="subcellular location">
    <subcellularLocation>
        <location evidence="1">Cell membrane</location>
        <topology evidence="1">Multi-pass membrane protein</topology>
    </subcellularLocation>
</comment>
<dbReference type="GO" id="GO:0005886">
    <property type="term" value="C:plasma membrane"/>
    <property type="evidence" value="ECO:0007669"/>
    <property type="project" value="UniProtKB-SubCell"/>
</dbReference>
<feature type="transmembrane region" description="Helical" evidence="5">
    <location>
        <begin position="53"/>
        <end position="71"/>
    </location>
</feature>